<evidence type="ECO:0000256" key="1">
    <source>
        <dbReference type="SAM" id="MobiDB-lite"/>
    </source>
</evidence>
<sequence length="147" mass="16519">MVPWVAEASFHLPSSPLAQLPQHCGWIAFCSQLHQGLKFYLAIQTFTLSPRLRFAFVYILDKTAPSQTTQSSAAGKNLATSTSGGRRLNRSIETESVQANPLNPSARIRPTFLLDRFAEQYCRPRSVLEFPHSFVIYAYTLNEGIKK</sequence>
<reference evidence="2 3" key="1">
    <citation type="submission" date="2021-06" db="EMBL/GenBank/DDBJ databases">
        <title>Caerostris extrusa draft genome.</title>
        <authorList>
            <person name="Kono N."/>
            <person name="Arakawa K."/>
        </authorList>
    </citation>
    <scope>NUCLEOTIDE SEQUENCE [LARGE SCALE GENOMIC DNA]</scope>
</reference>
<organism evidence="2 3">
    <name type="scientific">Caerostris extrusa</name>
    <name type="common">Bark spider</name>
    <name type="synonym">Caerostris bankana</name>
    <dbReference type="NCBI Taxonomy" id="172846"/>
    <lineage>
        <taxon>Eukaryota</taxon>
        <taxon>Metazoa</taxon>
        <taxon>Ecdysozoa</taxon>
        <taxon>Arthropoda</taxon>
        <taxon>Chelicerata</taxon>
        <taxon>Arachnida</taxon>
        <taxon>Araneae</taxon>
        <taxon>Araneomorphae</taxon>
        <taxon>Entelegynae</taxon>
        <taxon>Araneoidea</taxon>
        <taxon>Araneidae</taxon>
        <taxon>Caerostris</taxon>
    </lineage>
</organism>
<gene>
    <name evidence="2" type="ORF">CEXT_13591</name>
</gene>
<feature type="compositionally biased region" description="Polar residues" evidence="1">
    <location>
        <begin position="68"/>
        <end position="84"/>
    </location>
</feature>
<dbReference type="EMBL" id="BPLR01001692">
    <property type="protein sequence ID" value="GIZ04138.1"/>
    <property type="molecule type" value="Genomic_DNA"/>
</dbReference>
<comment type="caution">
    <text evidence="2">The sequence shown here is derived from an EMBL/GenBank/DDBJ whole genome shotgun (WGS) entry which is preliminary data.</text>
</comment>
<dbReference type="AlphaFoldDB" id="A0AAV4Y9X8"/>
<feature type="region of interest" description="Disordered" evidence="1">
    <location>
        <begin position="68"/>
        <end position="90"/>
    </location>
</feature>
<evidence type="ECO:0000313" key="3">
    <source>
        <dbReference type="Proteomes" id="UP001054945"/>
    </source>
</evidence>
<keyword evidence="3" id="KW-1185">Reference proteome</keyword>
<evidence type="ECO:0000313" key="2">
    <source>
        <dbReference type="EMBL" id="GIZ04138.1"/>
    </source>
</evidence>
<accession>A0AAV4Y9X8</accession>
<name>A0AAV4Y9X8_CAEEX</name>
<proteinExistence type="predicted"/>
<protein>
    <submittedName>
        <fullName evidence="2">Uncharacterized protein</fullName>
    </submittedName>
</protein>
<dbReference type="Proteomes" id="UP001054945">
    <property type="component" value="Unassembled WGS sequence"/>
</dbReference>